<feature type="non-terminal residue" evidence="1">
    <location>
        <position position="203"/>
    </location>
</feature>
<protein>
    <submittedName>
        <fullName evidence="1">Uncharacterized protein</fullName>
    </submittedName>
</protein>
<gene>
    <name evidence="1" type="ORF">LEA_03851</name>
</gene>
<evidence type="ECO:0000313" key="1">
    <source>
        <dbReference type="EMBL" id="EKC78053.1"/>
    </source>
</evidence>
<organism evidence="1">
    <name type="scientific">human gut metagenome</name>
    <dbReference type="NCBI Taxonomy" id="408170"/>
    <lineage>
        <taxon>unclassified sequences</taxon>
        <taxon>metagenomes</taxon>
        <taxon>organismal metagenomes</taxon>
    </lineage>
</organism>
<sequence length="203" mass="22799">MNPTRTDIRRTLVLCTLLLCAACSTTRRLGEGEVLYTGVRKIRIEPDSGVTLTDAAASAARQPLSVAPNNPLYSPFVRTPLPIGLWAYNYLYTPRERGFKYWFYKRLAKEPVLVSKVRPDLRTQVAEQALANHGYFGSEVSNELRYRKRGLKAKVDYTLRIAPPYRYGTIEYPPATGSLAPLIDSLRATSPLRTGAQYNLDSL</sequence>
<accession>K1U776</accession>
<comment type="caution">
    <text evidence="1">The sequence shown here is derived from an EMBL/GenBank/DDBJ whole genome shotgun (WGS) entry which is preliminary data.</text>
</comment>
<reference evidence="1" key="1">
    <citation type="journal article" date="2013" name="Environ. Microbiol.">
        <title>Microbiota from the distal guts of lean and obese adolescents exhibit partial functional redundancy besides clear differences in community structure.</title>
        <authorList>
            <person name="Ferrer M."/>
            <person name="Ruiz A."/>
            <person name="Lanza F."/>
            <person name="Haange S.B."/>
            <person name="Oberbach A."/>
            <person name="Till H."/>
            <person name="Bargiela R."/>
            <person name="Campoy C."/>
            <person name="Segura M.T."/>
            <person name="Richter M."/>
            <person name="von Bergen M."/>
            <person name="Seifert J."/>
            <person name="Suarez A."/>
        </authorList>
    </citation>
    <scope>NUCLEOTIDE SEQUENCE</scope>
</reference>
<proteinExistence type="predicted"/>
<dbReference type="EMBL" id="AJWY01002553">
    <property type="protein sequence ID" value="EKC78053.1"/>
    <property type="molecule type" value="Genomic_DNA"/>
</dbReference>
<name>K1U776_9ZZZZ</name>
<dbReference type="AlphaFoldDB" id="K1U776"/>